<evidence type="ECO:0000313" key="2">
    <source>
        <dbReference type="Proteomes" id="UP000548476"/>
    </source>
</evidence>
<comment type="caution">
    <text evidence="1">The sequence shown here is derived from an EMBL/GenBank/DDBJ whole genome shotgun (WGS) entry which is preliminary data.</text>
</comment>
<gene>
    <name evidence="1" type="ORF">HNR73_001985</name>
</gene>
<sequence>MDVFDKIAGKAALAAPDFTKRLTRLLAGERLLAHCRVVPGVRQGGEGSIAAAFSRDGDPLVLSVSDLYLTFWDFGATGEEEPSMTSQLPRRYVASFAGTGERDGDPVARMAFTDGSFLDWRLMTGPGFLTDAGLPSGDES</sequence>
<organism evidence="1 2">
    <name type="scientific">Phytomonospora endophytica</name>
    <dbReference type="NCBI Taxonomy" id="714109"/>
    <lineage>
        <taxon>Bacteria</taxon>
        <taxon>Bacillati</taxon>
        <taxon>Actinomycetota</taxon>
        <taxon>Actinomycetes</taxon>
        <taxon>Micromonosporales</taxon>
        <taxon>Micromonosporaceae</taxon>
        <taxon>Phytomonospora</taxon>
    </lineage>
</organism>
<dbReference type="AlphaFoldDB" id="A0A841FEZ0"/>
<dbReference type="EMBL" id="JACHGT010000004">
    <property type="protein sequence ID" value="MBB6034135.1"/>
    <property type="molecule type" value="Genomic_DNA"/>
</dbReference>
<dbReference type="Proteomes" id="UP000548476">
    <property type="component" value="Unassembled WGS sequence"/>
</dbReference>
<protein>
    <submittedName>
        <fullName evidence="1">Uncharacterized protein</fullName>
    </submittedName>
</protein>
<dbReference type="RefSeq" id="WP_184787025.1">
    <property type="nucleotide sequence ID" value="NZ_BONT01000045.1"/>
</dbReference>
<accession>A0A841FEZ0</accession>
<reference evidence="1 2" key="1">
    <citation type="submission" date="2020-08" db="EMBL/GenBank/DDBJ databases">
        <title>Genomic Encyclopedia of Type Strains, Phase IV (KMG-IV): sequencing the most valuable type-strain genomes for metagenomic binning, comparative biology and taxonomic classification.</title>
        <authorList>
            <person name="Goeker M."/>
        </authorList>
    </citation>
    <scope>NUCLEOTIDE SEQUENCE [LARGE SCALE GENOMIC DNA]</scope>
    <source>
        <strain evidence="1 2">YIM 65646</strain>
    </source>
</reference>
<name>A0A841FEZ0_9ACTN</name>
<evidence type="ECO:0000313" key="1">
    <source>
        <dbReference type="EMBL" id="MBB6034135.1"/>
    </source>
</evidence>
<proteinExistence type="predicted"/>
<keyword evidence="2" id="KW-1185">Reference proteome</keyword>